<dbReference type="InterPro" id="IPR005644">
    <property type="entry name" value="NolW-like"/>
</dbReference>
<keyword evidence="4" id="KW-0998">Cell outer membrane</keyword>
<evidence type="ECO:0000256" key="3">
    <source>
        <dbReference type="ARBA" id="ARBA00023136"/>
    </source>
</evidence>
<dbReference type="Proteomes" id="UP000317165">
    <property type="component" value="Unassembled WGS sequence"/>
</dbReference>
<evidence type="ECO:0000256" key="5">
    <source>
        <dbReference type="RuleBase" id="RU004003"/>
    </source>
</evidence>
<evidence type="ECO:0000256" key="2">
    <source>
        <dbReference type="ARBA" id="ARBA00022729"/>
    </source>
</evidence>
<dbReference type="Pfam" id="PF03958">
    <property type="entry name" value="Secretin_N"/>
    <property type="match status" value="1"/>
</dbReference>
<dbReference type="InterPro" id="IPR038591">
    <property type="entry name" value="NolW-like_sf"/>
</dbReference>
<feature type="chain" id="PRO_5021710360" evidence="7">
    <location>
        <begin position="27"/>
        <end position="702"/>
    </location>
</feature>
<comment type="caution">
    <text evidence="9">The sequence shown here is derived from an EMBL/GenBank/DDBJ whole genome shotgun (WGS) entry which is preliminary data.</text>
</comment>
<protein>
    <submittedName>
        <fullName evidence="9">Pilus assembly protein</fullName>
    </submittedName>
</protein>
<name>A0A552PU29_9CHRO</name>
<comment type="subcellular location">
    <subcellularLocation>
        <location evidence="6">Cell outer membrane</location>
    </subcellularLocation>
</comment>
<dbReference type="Gene3D" id="3.30.1370.120">
    <property type="match status" value="1"/>
</dbReference>
<dbReference type="SMART" id="SM00965">
    <property type="entry name" value="STN"/>
    <property type="match status" value="1"/>
</dbReference>
<organism evidence="9 10">
    <name type="scientific">Microcystis panniformis Mp_MB_F_20051200_S9</name>
    <dbReference type="NCBI Taxonomy" id="2486223"/>
    <lineage>
        <taxon>Bacteria</taxon>
        <taxon>Bacillati</taxon>
        <taxon>Cyanobacteriota</taxon>
        <taxon>Cyanophyceae</taxon>
        <taxon>Oscillatoriophycideae</taxon>
        <taxon>Chroococcales</taxon>
        <taxon>Microcystaceae</taxon>
        <taxon>Microcystis</taxon>
    </lineage>
</organism>
<dbReference type="AlphaFoldDB" id="A0A552PU29"/>
<comment type="similarity">
    <text evidence="5">Belongs to the bacterial secretin family.</text>
</comment>
<evidence type="ECO:0000313" key="10">
    <source>
        <dbReference type="Proteomes" id="UP000317165"/>
    </source>
</evidence>
<gene>
    <name evidence="9" type="ORF">EWV53_14635</name>
</gene>
<proteinExistence type="inferred from homology"/>
<evidence type="ECO:0000256" key="6">
    <source>
        <dbReference type="RuleBase" id="RU004004"/>
    </source>
</evidence>
<accession>A0A552PU29</accession>
<dbReference type="GO" id="GO:0009306">
    <property type="term" value="P:protein secretion"/>
    <property type="evidence" value="ECO:0007669"/>
    <property type="project" value="InterPro"/>
</dbReference>
<dbReference type="InterPro" id="IPR050810">
    <property type="entry name" value="Bact_Secretion_Sys_Channel"/>
</dbReference>
<evidence type="ECO:0000256" key="1">
    <source>
        <dbReference type="ARBA" id="ARBA00022448"/>
    </source>
</evidence>
<evidence type="ECO:0000256" key="7">
    <source>
        <dbReference type="SAM" id="SignalP"/>
    </source>
</evidence>
<sequence>MNPSRYALFIPPIASFLLMAPLSVLAETAISFHGSELKSATSKIEFSQDFSQETLQKSLNQLVPSSAAVEKEIRNRILGSEKLLAQSAPLVPNPEIIIQGIPQALGAPTLPRAVAPPVGDIAISNIDASAEKIKFDRNITVPRVLLREASAREVLMTLANIAGYNVVFTSAQGEANATSQTVSLEFTNESVENIFNAVLLVSGLQANRQGKTIFVGAQLPQGARNLISRTLRLNQVKSVAAATFLATQGAEYQRLVTKTEDIVDPLTQRVIGRRDVPPTLEPLKPQNTEGSKAALLLTGLRIAADERLNSINLIGEPRQVQIATSLLTQLDARRRQVVVNVKVIDVNLLNLDEFNSSFSFGFNDGFFVQDGGAAVLNFGNINPPSSQTVSRPGAFAQPVVPISDIISGSTNADREIAPFFDIQNGASFGRVNQGPNDFVGGTTPYARPSFGRTVNPFQPGLSDVNIDPETGIIEYEYKPPTLFQYPQKFLMTLQASIQTGNAKILTDPSLVVQEGQQATVKLTQKVLVSVTTTIDTNSNGNERTITPVFGDAGLTLTVDVNQIDDNGYISLNVAPTIAQPGTPIVFNSGGINSGNTLTPLITRELLSGLIRLRDGQSLILSGIIQERQQSSETKVPILGDIPILGALFRRRTNQNSRSEVIILLTPKIIEDTATSTLGINYQPGQDAAEVLQRQGFPVQPRQ</sequence>
<dbReference type="Pfam" id="PF00263">
    <property type="entry name" value="Secretin"/>
    <property type="match status" value="1"/>
</dbReference>
<evidence type="ECO:0000313" key="9">
    <source>
        <dbReference type="EMBL" id="TRV60430.1"/>
    </source>
</evidence>
<feature type="domain" description="Secretin/TonB short N-terminal" evidence="8">
    <location>
        <begin position="164"/>
        <end position="218"/>
    </location>
</feature>
<dbReference type="PANTHER" id="PTHR30332:SF17">
    <property type="entry name" value="TYPE IV PILIATION SYSTEM PROTEIN DR_0774-RELATED"/>
    <property type="match status" value="1"/>
</dbReference>
<reference evidence="9 10" key="1">
    <citation type="submission" date="2019-01" db="EMBL/GenBank/DDBJ databases">
        <title>Coherence of Microcystis species and biogeography revealed through population genomics.</title>
        <authorList>
            <person name="Perez-Carrascal O.M."/>
            <person name="Terrat Y."/>
            <person name="Giani A."/>
            <person name="Fortin N."/>
            <person name="Tromas N."/>
            <person name="Shapiro B.J."/>
        </authorList>
    </citation>
    <scope>NUCLEOTIDE SEQUENCE [LARGE SCALE GENOMIC DNA]</scope>
    <source>
        <strain evidence="9">Mp_MB_F_20051200_S9</strain>
    </source>
</reference>
<keyword evidence="3" id="KW-0472">Membrane</keyword>
<dbReference type="GO" id="GO:0009279">
    <property type="term" value="C:cell outer membrane"/>
    <property type="evidence" value="ECO:0007669"/>
    <property type="project" value="UniProtKB-SubCell"/>
</dbReference>
<keyword evidence="1 6" id="KW-0813">Transport</keyword>
<keyword evidence="2 7" id="KW-0732">Signal</keyword>
<dbReference type="PANTHER" id="PTHR30332">
    <property type="entry name" value="PROBABLE GENERAL SECRETION PATHWAY PROTEIN D"/>
    <property type="match status" value="1"/>
</dbReference>
<dbReference type="EMBL" id="SFAC01000172">
    <property type="protein sequence ID" value="TRV60430.1"/>
    <property type="molecule type" value="Genomic_DNA"/>
</dbReference>
<dbReference type="InterPro" id="IPR004846">
    <property type="entry name" value="T2SS/T3SS_dom"/>
</dbReference>
<evidence type="ECO:0000259" key="8">
    <source>
        <dbReference type="SMART" id="SM00965"/>
    </source>
</evidence>
<evidence type="ECO:0000256" key="4">
    <source>
        <dbReference type="ARBA" id="ARBA00023237"/>
    </source>
</evidence>
<dbReference type="InterPro" id="IPR011662">
    <property type="entry name" value="Secretin/TonB_short_N"/>
</dbReference>
<feature type="signal peptide" evidence="7">
    <location>
        <begin position="1"/>
        <end position="26"/>
    </location>
</feature>
<dbReference type="GO" id="GO:0015627">
    <property type="term" value="C:type II protein secretion system complex"/>
    <property type="evidence" value="ECO:0007669"/>
    <property type="project" value="TreeGrafter"/>
</dbReference>